<protein>
    <submittedName>
        <fullName evidence="7">TlpA family protein disulfide reductase</fullName>
    </submittedName>
</protein>
<evidence type="ECO:0000313" key="7">
    <source>
        <dbReference type="EMBL" id="MBE9662750.1"/>
    </source>
</evidence>
<dbReference type="AlphaFoldDB" id="A0A929PXT9"/>
<dbReference type="InterPro" id="IPR036249">
    <property type="entry name" value="Thioredoxin-like_sf"/>
</dbReference>
<name>A0A929PXT9_9SPHI</name>
<dbReference type="InterPro" id="IPR050553">
    <property type="entry name" value="Thioredoxin_ResA/DsbE_sf"/>
</dbReference>
<keyword evidence="3" id="KW-1015">Disulfide bond</keyword>
<dbReference type="InterPro" id="IPR012336">
    <property type="entry name" value="Thioredoxin-like_fold"/>
</dbReference>
<keyword evidence="2" id="KW-0201">Cytochrome c-type biogenesis</keyword>
<accession>A0A929PXT9</accession>
<evidence type="ECO:0000256" key="5">
    <source>
        <dbReference type="SAM" id="SignalP"/>
    </source>
</evidence>
<dbReference type="Gene3D" id="3.40.30.10">
    <property type="entry name" value="Glutaredoxin"/>
    <property type="match status" value="1"/>
</dbReference>
<comment type="subcellular location">
    <subcellularLocation>
        <location evidence="1">Cell envelope</location>
    </subcellularLocation>
</comment>
<keyword evidence="4" id="KW-0676">Redox-active center</keyword>
<feature type="chain" id="PRO_5037871297" evidence="5">
    <location>
        <begin position="23"/>
        <end position="504"/>
    </location>
</feature>
<evidence type="ECO:0000256" key="1">
    <source>
        <dbReference type="ARBA" id="ARBA00004196"/>
    </source>
</evidence>
<dbReference type="CDD" id="cd02966">
    <property type="entry name" value="TlpA_like_family"/>
    <property type="match status" value="1"/>
</dbReference>
<evidence type="ECO:0000259" key="6">
    <source>
        <dbReference type="PROSITE" id="PS51352"/>
    </source>
</evidence>
<feature type="signal peptide" evidence="5">
    <location>
        <begin position="1"/>
        <end position="22"/>
    </location>
</feature>
<dbReference type="PANTHER" id="PTHR42852">
    <property type="entry name" value="THIOL:DISULFIDE INTERCHANGE PROTEIN DSBE"/>
    <property type="match status" value="1"/>
</dbReference>
<evidence type="ECO:0000256" key="4">
    <source>
        <dbReference type="ARBA" id="ARBA00023284"/>
    </source>
</evidence>
<dbReference type="SUPFAM" id="SSF52833">
    <property type="entry name" value="Thioredoxin-like"/>
    <property type="match status" value="1"/>
</dbReference>
<dbReference type="PANTHER" id="PTHR42852:SF6">
    <property type="entry name" value="THIOL:DISULFIDE INTERCHANGE PROTEIN DSBE"/>
    <property type="match status" value="1"/>
</dbReference>
<dbReference type="RefSeq" id="WP_194111975.1">
    <property type="nucleotide sequence ID" value="NZ_JADFFL010000004.1"/>
</dbReference>
<evidence type="ECO:0000256" key="2">
    <source>
        <dbReference type="ARBA" id="ARBA00022748"/>
    </source>
</evidence>
<dbReference type="PROSITE" id="PS51352">
    <property type="entry name" value="THIOREDOXIN_2"/>
    <property type="match status" value="1"/>
</dbReference>
<keyword evidence="5" id="KW-0732">Signal</keyword>
<proteinExistence type="predicted"/>
<evidence type="ECO:0000313" key="8">
    <source>
        <dbReference type="Proteomes" id="UP000622475"/>
    </source>
</evidence>
<dbReference type="InterPro" id="IPR013766">
    <property type="entry name" value="Thioredoxin_domain"/>
</dbReference>
<comment type="caution">
    <text evidence="7">The sequence shown here is derived from an EMBL/GenBank/DDBJ whole genome shotgun (WGS) entry which is preliminary data.</text>
</comment>
<reference evidence="7" key="1">
    <citation type="submission" date="2020-10" db="EMBL/GenBank/DDBJ databases">
        <title>Mucilaginibacter mali sp. nov., isolated from rhizosphere soil of apple orchard.</title>
        <authorList>
            <person name="Lee J.-S."/>
            <person name="Kim H.S."/>
            <person name="Kim J.-S."/>
        </authorList>
    </citation>
    <scope>NUCLEOTIDE SEQUENCE</scope>
    <source>
        <strain evidence="7">KCTC 22746</strain>
    </source>
</reference>
<evidence type="ECO:0000256" key="3">
    <source>
        <dbReference type="ARBA" id="ARBA00023157"/>
    </source>
</evidence>
<gene>
    <name evidence="7" type="ORF">IRJ16_12725</name>
</gene>
<dbReference type="GO" id="GO:0017004">
    <property type="term" value="P:cytochrome complex assembly"/>
    <property type="evidence" value="ECO:0007669"/>
    <property type="project" value="UniProtKB-KW"/>
</dbReference>
<dbReference type="Proteomes" id="UP000622475">
    <property type="component" value="Unassembled WGS sequence"/>
</dbReference>
<dbReference type="EMBL" id="JADFFL010000004">
    <property type="protein sequence ID" value="MBE9662750.1"/>
    <property type="molecule type" value="Genomic_DNA"/>
</dbReference>
<dbReference type="GO" id="GO:0030313">
    <property type="term" value="C:cell envelope"/>
    <property type="evidence" value="ECO:0007669"/>
    <property type="project" value="UniProtKB-SubCell"/>
</dbReference>
<keyword evidence="8" id="KW-1185">Reference proteome</keyword>
<sequence>MSPKIRNLLLLFLALLMNACQRRQNDGQGKQTLIEGRVTNLQVYPRYRSMTLSVKDYGGGTSNYTADIKKDGSFKIRFTQYIAQDVTLEPMVGVLIAHPGDSIHIDIDFADIGNVKFSGDAEKTNTDLYQYINGNYVVNDNDDLKNFNIMLLKEYKIANDALYADLMRKRQEFINEHDPNDEFKDWTANYLRVNYINTVSEFTWRHFRYKRAKKIAQYNADSLQAYLPADDEIQKIVNSNVFYSESYDMAIHTQLPVAKKSATDNSKMTDLTITGIPQKAEQALSGSRFDSKSVHRAIEVMIASSGDDRIRQVRAGKFFEYLINNNLLKEFEENRPLFDSTINIPFIREPLLKNYAAVKENKEQPEIASAKTLGGLDTAAKAFIQPILQKHQGKVIYLYLWGTWCPPCVKELPKKSAMMERFKGKNVDFVFICMGETGQKWQEMIRQFHIEAADNYFTDVKLTNSVWKGLVRGGIPYSILINKKGVIVESGHMIMSDHKIFEQL</sequence>
<feature type="domain" description="Thioredoxin" evidence="6">
    <location>
        <begin position="358"/>
        <end position="504"/>
    </location>
</feature>
<dbReference type="Pfam" id="PF13905">
    <property type="entry name" value="Thioredoxin_8"/>
    <property type="match status" value="1"/>
</dbReference>
<organism evidence="7 8">
    <name type="scientific">Mucilaginibacter myungsuensis</name>
    <dbReference type="NCBI Taxonomy" id="649104"/>
    <lineage>
        <taxon>Bacteria</taxon>
        <taxon>Pseudomonadati</taxon>
        <taxon>Bacteroidota</taxon>
        <taxon>Sphingobacteriia</taxon>
        <taxon>Sphingobacteriales</taxon>
        <taxon>Sphingobacteriaceae</taxon>
        <taxon>Mucilaginibacter</taxon>
    </lineage>
</organism>